<proteinExistence type="inferred from homology"/>
<evidence type="ECO:0000259" key="6">
    <source>
        <dbReference type="SMART" id="SM00644"/>
    </source>
</evidence>
<evidence type="ECO:0000313" key="7">
    <source>
        <dbReference type="EMBL" id="RVU07652.1"/>
    </source>
</evidence>
<dbReference type="InterPro" id="IPR051206">
    <property type="entry name" value="NAMLAA_amidase_2"/>
</dbReference>
<organism evidence="7 8">
    <name type="scientific">Novosphingobium umbonatum</name>
    <dbReference type="NCBI Taxonomy" id="1908524"/>
    <lineage>
        <taxon>Bacteria</taxon>
        <taxon>Pseudomonadati</taxon>
        <taxon>Pseudomonadota</taxon>
        <taxon>Alphaproteobacteria</taxon>
        <taxon>Sphingomonadales</taxon>
        <taxon>Sphingomonadaceae</taxon>
        <taxon>Novosphingobium</taxon>
    </lineage>
</organism>
<dbReference type="GO" id="GO:0009253">
    <property type="term" value="P:peptidoglycan catabolic process"/>
    <property type="evidence" value="ECO:0007669"/>
    <property type="project" value="InterPro"/>
</dbReference>
<comment type="similarity">
    <text evidence="2">Belongs to the N-acetylmuramoyl-L-alanine amidase 2 family.</text>
</comment>
<sequence>MMDELIHRDCPSPNWNERKLPISMVVLHYTGMESGQAALERLCDPAAEVSAHYLIEEDGKVIRLVPEEKRAWHAGRSYWRGITDVNSASIGIEIVNPGHEFGYRPFTEAQMEALVPLLAGIMARHNIAPANVVGHSDVAPARKQDPGELFEWEVLARYGLALPTPRPRIRLLHENPGAFFLSLERFGYDISDKAAAITAFQRRFRPRIIDGELDGEVGALLFELLIARDVAESYDADDEGFEDYSI</sequence>
<keyword evidence="8" id="KW-1185">Reference proteome</keyword>
<dbReference type="EMBL" id="SACO01000001">
    <property type="protein sequence ID" value="RVU07652.1"/>
    <property type="molecule type" value="Genomic_DNA"/>
</dbReference>
<dbReference type="InterPro" id="IPR002502">
    <property type="entry name" value="Amidase_domain"/>
</dbReference>
<evidence type="ECO:0000256" key="5">
    <source>
        <dbReference type="ARBA" id="ARBA00023316"/>
    </source>
</evidence>
<accession>A0A3S2UUW4</accession>
<dbReference type="PANTHER" id="PTHR30417:SF1">
    <property type="entry name" value="N-ACETYLMURAMOYL-L-ALANINE AMIDASE AMID"/>
    <property type="match status" value="1"/>
</dbReference>
<evidence type="ECO:0000256" key="3">
    <source>
        <dbReference type="ARBA" id="ARBA00011901"/>
    </source>
</evidence>
<reference evidence="7 8" key="1">
    <citation type="submission" date="2019-01" db="EMBL/GenBank/DDBJ databases">
        <authorList>
            <person name="Chen W.-M."/>
        </authorList>
    </citation>
    <scope>NUCLEOTIDE SEQUENCE [LARGE SCALE GENOMIC DNA]</scope>
    <source>
        <strain evidence="7 8">FSY-9</strain>
    </source>
</reference>
<dbReference type="Gene3D" id="3.40.80.10">
    <property type="entry name" value="Peptidoglycan recognition protein-like"/>
    <property type="match status" value="1"/>
</dbReference>
<protein>
    <recommendedName>
        <fullName evidence="3">N-acetylmuramoyl-L-alanine amidase</fullName>
        <ecNumber evidence="3">3.5.1.28</ecNumber>
    </recommendedName>
</protein>
<dbReference type="SUPFAM" id="SSF55846">
    <property type="entry name" value="N-acetylmuramoyl-L-alanine amidase-like"/>
    <property type="match status" value="1"/>
</dbReference>
<dbReference type="Gene3D" id="1.10.101.10">
    <property type="entry name" value="PGBD-like superfamily/PGBD"/>
    <property type="match status" value="1"/>
</dbReference>
<dbReference type="Pfam" id="PF01510">
    <property type="entry name" value="Amidase_2"/>
    <property type="match status" value="1"/>
</dbReference>
<dbReference type="SUPFAM" id="SSF47090">
    <property type="entry name" value="PGBD-like"/>
    <property type="match status" value="1"/>
</dbReference>
<dbReference type="Proteomes" id="UP000282837">
    <property type="component" value="Unassembled WGS sequence"/>
</dbReference>
<dbReference type="CDD" id="cd06583">
    <property type="entry name" value="PGRP"/>
    <property type="match status" value="1"/>
</dbReference>
<dbReference type="InterPro" id="IPR036505">
    <property type="entry name" value="Amidase/PGRP_sf"/>
</dbReference>
<evidence type="ECO:0000256" key="2">
    <source>
        <dbReference type="ARBA" id="ARBA00007553"/>
    </source>
</evidence>
<feature type="domain" description="N-acetylmuramoyl-L-alanine amidase" evidence="6">
    <location>
        <begin position="10"/>
        <end position="147"/>
    </location>
</feature>
<name>A0A3S2UUW4_9SPHN</name>
<dbReference type="InterPro" id="IPR036365">
    <property type="entry name" value="PGBD-like_sf"/>
</dbReference>
<dbReference type="InterPro" id="IPR036366">
    <property type="entry name" value="PGBDSf"/>
</dbReference>
<evidence type="ECO:0000313" key="8">
    <source>
        <dbReference type="Proteomes" id="UP000282837"/>
    </source>
</evidence>
<evidence type="ECO:0000256" key="1">
    <source>
        <dbReference type="ARBA" id="ARBA00001561"/>
    </source>
</evidence>
<keyword evidence="4" id="KW-0378">Hydrolase</keyword>
<dbReference type="AlphaFoldDB" id="A0A3S2UUW4"/>
<comment type="caution">
    <text evidence="7">The sequence shown here is derived from an EMBL/GenBank/DDBJ whole genome shotgun (WGS) entry which is preliminary data.</text>
</comment>
<dbReference type="SMART" id="SM00644">
    <property type="entry name" value="Ami_2"/>
    <property type="match status" value="1"/>
</dbReference>
<evidence type="ECO:0000256" key="4">
    <source>
        <dbReference type="ARBA" id="ARBA00022801"/>
    </source>
</evidence>
<keyword evidence="5" id="KW-0961">Cell wall biogenesis/degradation</keyword>
<dbReference type="OrthoDB" id="9794842at2"/>
<gene>
    <name evidence="7" type="ORF">EOE18_00750</name>
</gene>
<dbReference type="GO" id="GO:0019867">
    <property type="term" value="C:outer membrane"/>
    <property type="evidence" value="ECO:0007669"/>
    <property type="project" value="TreeGrafter"/>
</dbReference>
<comment type="catalytic activity">
    <reaction evidence="1">
        <text>Hydrolyzes the link between N-acetylmuramoyl residues and L-amino acid residues in certain cell-wall glycopeptides.</text>
        <dbReference type="EC" id="3.5.1.28"/>
    </reaction>
</comment>
<dbReference type="GO" id="GO:0008745">
    <property type="term" value="F:N-acetylmuramoyl-L-alanine amidase activity"/>
    <property type="evidence" value="ECO:0007669"/>
    <property type="project" value="UniProtKB-EC"/>
</dbReference>
<dbReference type="GO" id="GO:0009254">
    <property type="term" value="P:peptidoglycan turnover"/>
    <property type="evidence" value="ECO:0007669"/>
    <property type="project" value="TreeGrafter"/>
</dbReference>
<dbReference type="PANTHER" id="PTHR30417">
    <property type="entry name" value="N-ACETYLMURAMOYL-L-ALANINE AMIDASE AMID"/>
    <property type="match status" value="1"/>
</dbReference>
<dbReference type="EC" id="3.5.1.28" evidence="3"/>
<dbReference type="GO" id="GO:0071555">
    <property type="term" value="P:cell wall organization"/>
    <property type="evidence" value="ECO:0007669"/>
    <property type="project" value="UniProtKB-KW"/>
</dbReference>